<dbReference type="RefSeq" id="WP_311759109.1">
    <property type="nucleotide sequence ID" value="NZ_JAVRQI010000006.1"/>
</dbReference>
<evidence type="ECO:0000313" key="11">
    <source>
        <dbReference type="Proteomes" id="UP001251085"/>
    </source>
</evidence>
<keyword evidence="3" id="KW-1003">Cell membrane</keyword>
<feature type="transmembrane region" description="Helical" evidence="7">
    <location>
        <begin position="582"/>
        <end position="601"/>
    </location>
</feature>
<feature type="domain" description="Mechanosensitive ion channel MscS" evidence="8">
    <location>
        <begin position="599"/>
        <end position="664"/>
    </location>
</feature>
<dbReference type="Gene3D" id="2.30.30.60">
    <property type="match status" value="1"/>
</dbReference>
<dbReference type="Pfam" id="PF21082">
    <property type="entry name" value="MS_channel_3rd"/>
    <property type="match status" value="1"/>
</dbReference>
<feature type="domain" description="Mechanosensitive ion channel MscS C-terminal" evidence="9">
    <location>
        <begin position="670"/>
        <end position="758"/>
    </location>
</feature>
<dbReference type="Gene3D" id="1.10.287.1260">
    <property type="match status" value="1"/>
</dbReference>
<dbReference type="EMBL" id="JAVRQI010000006">
    <property type="protein sequence ID" value="MDT1062010.1"/>
    <property type="molecule type" value="Genomic_DNA"/>
</dbReference>
<reference evidence="11" key="1">
    <citation type="submission" date="2023-07" db="EMBL/GenBank/DDBJ databases">
        <title>Characterization of two Paracoccaceae strains isolated from Phycosphere and proposal of Xinfangfangia lacusdiani sp. nov.</title>
        <authorList>
            <person name="Deng Y."/>
            <person name="Zhang Y.Q."/>
        </authorList>
    </citation>
    <scope>NUCLEOTIDE SEQUENCE [LARGE SCALE GENOMIC DNA]</scope>
    <source>
        <strain evidence="11">CPCC 101403</strain>
    </source>
</reference>
<dbReference type="InterPro" id="IPR023408">
    <property type="entry name" value="MscS_beta-dom_sf"/>
</dbReference>
<organism evidence="10 11">
    <name type="scientific">Paracoccus broussonetiae</name>
    <dbReference type="NCBI Taxonomy" id="3075834"/>
    <lineage>
        <taxon>Bacteria</taxon>
        <taxon>Pseudomonadati</taxon>
        <taxon>Pseudomonadota</taxon>
        <taxon>Alphaproteobacteria</taxon>
        <taxon>Rhodobacterales</taxon>
        <taxon>Paracoccaceae</taxon>
        <taxon>Paracoccus</taxon>
    </lineage>
</organism>
<evidence type="ECO:0000256" key="5">
    <source>
        <dbReference type="ARBA" id="ARBA00022989"/>
    </source>
</evidence>
<dbReference type="InterPro" id="IPR010920">
    <property type="entry name" value="LSM_dom_sf"/>
</dbReference>
<dbReference type="PANTHER" id="PTHR30460">
    <property type="entry name" value="MODERATE CONDUCTANCE MECHANOSENSITIVE CHANNEL YBIO"/>
    <property type="match status" value="1"/>
</dbReference>
<feature type="transmembrane region" description="Helical" evidence="7">
    <location>
        <begin position="505"/>
        <end position="526"/>
    </location>
</feature>
<feature type="transmembrane region" description="Helical" evidence="7">
    <location>
        <begin position="406"/>
        <end position="431"/>
    </location>
</feature>
<feature type="transmembrane region" description="Helical" evidence="7">
    <location>
        <begin position="12"/>
        <end position="33"/>
    </location>
</feature>
<comment type="caution">
    <text evidence="10">The sequence shown here is derived from an EMBL/GenBank/DDBJ whole genome shotgun (WGS) entry which is preliminary data.</text>
</comment>
<proteinExistence type="inferred from homology"/>
<dbReference type="InterPro" id="IPR006685">
    <property type="entry name" value="MscS_channel_2nd"/>
</dbReference>
<keyword evidence="5 7" id="KW-1133">Transmembrane helix</keyword>
<evidence type="ECO:0000256" key="1">
    <source>
        <dbReference type="ARBA" id="ARBA00004651"/>
    </source>
</evidence>
<feature type="transmembrane region" description="Helical" evidence="7">
    <location>
        <begin position="300"/>
        <end position="321"/>
    </location>
</feature>
<evidence type="ECO:0000259" key="8">
    <source>
        <dbReference type="Pfam" id="PF00924"/>
    </source>
</evidence>
<keyword evidence="4 7" id="KW-0812">Transmembrane</keyword>
<protein>
    <submittedName>
        <fullName evidence="10">Mechanosensitive ion channel</fullName>
    </submittedName>
</protein>
<dbReference type="InterPro" id="IPR045276">
    <property type="entry name" value="YbiO_bact"/>
</dbReference>
<dbReference type="SUPFAM" id="SSF82689">
    <property type="entry name" value="Mechanosensitive channel protein MscS (YggB), C-terminal domain"/>
    <property type="match status" value="1"/>
</dbReference>
<comment type="subcellular location">
    <subcellularLocation>
        <location evidence="1">Cell membrane</location>
        <topology evidence="1">Multi-pass membrane protein</topology>
    </subcellularLocation>
</comment>
<dbReference type="InterPro" id="IPR011014">
    <property type="entry name" value="MscS_channel_TM-2"/>
</dbReference>
<dbReference type="InterPro" id="IPR011066">
    <property type="entry name" value="MscS_channel_C_sf"/>
</dbReference>
<evidence type="ECO:0000256" key="3">
    <source>
        <dbReference type="ARBA" id="ARBA00022475"/>
    </source>
</evidence>
<dbReference type="PANTHER" id="PTHR30460:SF0">
    <property type="entry name" value="MODERATE CONDUCTANCE MECHANOSENSITIVE CHANNEL YBIO"/>
    <property type="match status" value="1"/>
</dbReference>
<feature type="transmembrane region" description="Helical" evidence="7">
    <location>
        <begin position="554"/>
        <end position="575"/>
    </location>
</feature>
<keyword evidence="11" id="KW-1185">Reference proteome</keyword>
<dbReference type="Gene3D" id="3.30.70.100">
    <property type="match status" value="1"/>
</dbReference>
<evidence type="ECO:0000256" key="6">
    <source>
        <dbReference type="ARBA" id="ARBA00023136"/>
    </source>
</evidence>
<accession>A0ABU3ECQ3</accession>
<dbReference type="InterPro" id="IPR049278">
    <property type="entry name" value="MS_channel_C"/>
</dbReference>
<dbReference type="Proteomes" id="UP001251085">
    <property type="component" value="Unassembled WGS sequence"/>
</dbReference>
<comment type="similarity">
    <text evidence="2">Belongs to the MscS (TC 1.A.23) family.</text>
</comment>
<sequence length="800" mass="85985">MLQRCETLRLGALLGVCRIPVAWMLLALVLALGPWPGAARAQDAAATSPPPTLEQKVDELQRLLADPDLRAALSKAQPPAEPASGLGGMARPRMDSALDRWVARMEAHVWAIISAARDLPSDLAHAIENAFALIGQEGWLRFLLSIAVTLGAAFGVERLCRRALANKLPPIPEDAGQKPDDLPIPAETTAVAEPLVAVPVVAEQSAPPVSAEAVAEPAPVTGAELVATPPSPLPPDEQIGVPLSPLPPAPEIAEPGPTTDPRQMERIANGMLPLAGFVLTVIVLHILLRGPDPLGPLVQPWLIAVMFVRVIRALVRLSFALPDAATRPEARGFWLRRITQMAVVFVGGWAISHSAGVLGAPMDCVILLRYLTGLALLIMTAVTLWRNPGVLADPAAGRKQRLFLTFWLALIALFEIAGALLFFWLAVYAVALPPLLRQVTRIVRGIVPQRTDMARGHAMRLVLLDRGARALVLIGAALWLAWLVRNDPTSRIMHEDTMGMIISGALRGVIILLLADLSWHVLSAMISDSLTRAAASQDPGALAKTARMRTLLPIFRSVAGAAILVIALMMVLAGMGVEIGPLIAGAGIFGVAIGFGSQTLVKDVISGIFYMIDDAFRVGEYIQSGSYRGVVEGFSLRSVRLRHHRGPVFTVPFGTLGAVQNMSRDWSKDKFLINVPFDTDIEKVRRLVKKVGQTLQEDPEFGPLFIQPIKMKGVEQFTDYGMTLAVAMILHPSPMLSTIRRRAYKMIRDAFQENGIDFASPTVQVAAHASDDEEGASDRAAALAAEQRRRAAEAAKAAGA</sequence>
<dbReference type="SUPFAM" id="SSF50182">
    <property type="entry name" value="Sm-like ribonucleoproteins"/>
    <property type="match status" value="1"/>
</dbReference>
<feature type="transmembrane region" description="Helical" evidence="7">
    <location>
        <begin position="138"/>
        <end position="156"/>
    </location>
</feature>
<feature type="transmembrane region" description="Helical" evidence="7">
    <location>
        <begin position="271"/>
        <end position="288"/>
    </location>
</feature>
<dbReference type="Pfam" id="PF00924">
    <property type="entry name" value="MS_channel_2nd"/>
    <property type="match status" value="1"/>
</dbReference>
<evidence type="ECO:0000313" key="10">
    <source>
        <dbReference type="EMBL" id="MDT1062010.1"/>
    </source>
</evidence>
<evidence type="ECO:0000256" key="2">
    <source>
        <dbReference type="ARBA" id="ARBA00008017"/>
    </source>
</evidence>
<keyword evidence="6 7" id="KW-0472">Membrane</keyword>
<dbReference type="SUPFAM" id="SSF82861">
    <property type="entry name" value="Mechanosensitive channel protein MscS (YggB), transmembrane region"/>
    <property type="match status" value="1"/>
</dbReference>
<evidence type="ECO:0000256" key="4">
    <source>
        <dbReference type="ARBA" id="ARBA00022692"/>
    </source>
</evidence>
<feature type="transmembrane region" description="Helical" evidence="7">
    <location>
        <begin position="467"/>
        <end position="484"/>
    </location>
</feature>
<evidence type="ECO:0000259" key="9">
    <source>
        <dbReference type="Pfam" id="PF21082"/>
    </source>
</evidence>
<gene>
    <name evidence="10" type="ORF">RM190_09095</name>
</gene>
<evidence type="ECO:0000256" key="7">
    <source>
        <dbReference type="SAM" id="Phobius"/>
    </source>
</evidence>
<feature type="transmembrane region" description="Helical" evidence="7">
    <location>
        <begin position="366"/>
        <end position="385"/>
    </location>
</feature>
<name>A0ABU3ECQ3_9RHOB</name>